<reference evidence="2 3" key="1">
    <citation type="submission" date="2019-09" db="EMBL/GenBank/DDBJ databases">
        <authorList>
            <consortium name="DOE Joint Genome Institute"/>
            <person name="Mondo S.J."/>
            <person name="Navarro-Mendoza M.I."/>
            <person name="Perez-Arques C."/>
            <person name="Panchal S."/>
            <person name="Nicolas F.E."/>
            <person name="Ganguly P."/>
            <person name="Pangilinan J."/>
            <person name="Grigoriev I."/>
            <person name="Heitman J."/>
            <person name="Sanya K."/>
            <person name="Garre V."/>
        </authorList>
    </citation>
    <scope>NUCLEOTIDE SEQUENCE [LARGE SCALE GENOMIC DNA]</scope>
    <source>
        <strain evidence="2 3">MU402</strain>
    </source>
</reference>
<dbReference type="EMBL" id="JAAECE010000003">
    <property type="protein sequence ID" value="KAF1804124.1"/>
    <property type="molecule type" value="Genomic_DNA"/>
</dbReference>
<evidence type="ECO:0000313" key="3">
    <source>
        <dbReference type="Proteomes" id="UP000469890"/>
    </source>
</evidence>
<keyword evidence="1" id="KW-0175">Coiled coil</keyword>
<dbReference type="GO" id="GO:0005634">
    <property type="term" value="C:nucleus"/>
    <property type="evidence" value="ECO:0007669"/>
    <property type="project" value="TreeGrafter"/>
</dbReference>
<dbReference type="AlphaFoldDB" id="A0A8H4F400"/>
<comment type="caution">
    <text evidence="2">The sequence shown here is derived from an EMBL/GenBank/DDBJ whole genome shotgun (WGS) entry which is preliminary data.</text>
</comment>
<feature type="coiled-coil region" evidence="1">
    <location>
        <begin position="23"/>
        <end position="50"/>
    </location>
</feature>
<protein>
    <submittedName>
        <fullName evidence="2">Uncharacterized protein</fullName>
    </submittedName>
</protein>
<dbReference type="PANTHER" id="PTHR11289">
    <property type="entry name" value="BREAST CANCER TYPE 2 SUSCEPTIBILITY PROTEIN BRCA2"/>
    <property type="match status" value="1"/>
</dbReference>
<organism evidence="2 3">
    <name type="scientific">Mucor circinelloides f. lusitanicus</name>
    <name type="common">Mucor racemosus var. lusitanicus</name>
    <dbReference type="NCBI Taxonomy" id="29924"/>
    <lineage>
        <taxon>Eukaryota</taxon>
        <taxon>Fungi</taxon>
        <taxon>Fungi incertae sedis</taxon>
        <taxon>Mucoromycota</taxon>
        <taxon>Mucoromycotina</taxon>
        <taxon>Mucoromycetes</taxon>
        <taxon>Mucorales</taxon>
        <taxon>Mucorineae</taxon>
        <taxon>Mucoraceae</taxon>
        <taxon>Mucor</taxon>
    </lineage>
</organism>
<evidence type="ECO:0000256" key="1">
    <source>
        <dbReference type="SAM" id="Coils"/>
    </source>
</evidence>
<dbReference type="PANTHER" id="PTHR11289:SF0">
    <property type="entry name" value="BREAST CANCER TYPE 2 SUSCEPTIBILITY PROTEIN"/>
    <property type="match status" value="1"/>
</dbReference>
<dbReference type="Proteomes" id="UP000469890">
    <property type="component" value="Unassembled WGS sequence"/>
</dbReference>
<evidence type="ECO:0000313" key="2">
    <source>
        <dbReference type="EMBL" id="KAF1804124.1"/>
    </source>
</evidence>
<accession>A0A8H4F400</accession>
<name>A0A8H4F400_MUCCL</name>
<dbReference type="InterPro" id="IPR015525">
    <property type="entry name" value="BRCA2"/>
</dbReference>
<sequence length="458" mass="50540">MSFLMDDHDEFEDDWDDFTPSAQDTLYEKLESIENNAAAAKVEREKEIDDTDGDFNVFLDELFEIPFKFKEKTKKQTPLGEICVNKLHKNTLGPAQSKESTADECSLVYDSQDDSMWSNVDLDLISNMETDSNDAVNNQKGIDATDIHVRPSSVSPPLPLTYESKPTAMKGFTTASGKALKPVSDEAKRLALALFNEDEERKVEGKPAVMTGFSTASGRPLKPVSEKAQKAAFALFEKADDALKEKPNTTYGGIKTASGKSLNKPSKTSIQAASRLFGNDKTANGGQQKQHGLKRSNEHLIDPELKYESVLDKYGGFQTGSSKKQITVSSRAKKEAISMFEKDSTVPDSPQSAPTVPEMTTASKQVVHNTPANASNDGKQTIPHQLARNKRFKTSPKQNKPFKSPIIRSELTKAAISNKGNSKLKGQAVFDLTPFISRQTLILQQRAVDFEKYTTCNH</sequence>
<dbReference type="GO" id="GO:0000724">
    <property type="term" value="P:double-strand break repair via homologous recombination"/>
    <property type="evidence" value="ECO:0007669"/>
    <property type="project" value="InterPro"/>
</dbReference>
<proteinExistence type="predicted"/>
<gene>
    <name evidence="2" type="ORF">FB192DRAFT_1088794</name>
</gene>
<dbReference type="GO" id="GO:0006355">
    <property type="term" value="P:regulation of DNA-templated transcription"/>
    <property type="evidence" value="ECO:0007669"/>
    <property type="project" value="TreeGrafter"/>
</dbReference>